<protein>
    <submittedName>
        <fullName evidence="2">Type 1 periplasmic binding fold superfamily protein</fullName>
    </submittedName>
</protein>
<comment type="caution">
    <text evidence="2">The sequence shown here is derived from an EMBL/GenBank/DDBJ whole genome shotgun (WGS) entry which is preliminary data.</text>
</comment>
<sequence length="189" mass="20192">MKTMKTFQLLAILTVFAFAFTSCSDDDAPQVINEEEVITTMTVTLVDNNGTVKTMSKVDADGDGPLDPIISADDLDANTTYTGSVEFLNQLEDPAEDITAEVAEEDEEHQVFYVPSSNFNVSVQYNDQDANGNPLGLDFTLTTGDASSGTLTVILRHEPIKDAAGVSEGDPTNAGGETDVEAAFEVDIL</sequence>
<keyword evidence="1" id="KW-0732">Signal</keyword>
<name>A0A4U5TR61_9FLAO</name>
<dbReference type="AlphaFoldDB" id="A0A4U5TR61"/>
<feature type="chain" id="PRO_5020541410" evidence="1">
    <location>
        <begin position="25"/>
        <end position="189"/>
    </location>
</feature>
<reference evidence="2 3" key="1">
    <citation type="submission" date="2019-04" db="EMBL/GenBank/DDBJ databases">
        <title>Psychroflexus halotolerans sp. nov., isolated from a marine solar saltern.</title>
        <authorList>
            <person name="Feng X."/>
        </authorList>
    </citation>
    <scope>NUCLEOTIDE SEQUENCE [LARGE SCALE GENOMIC DNA]</scope>
    <source>
        <strain evidence="2 3">WDS2C27</strain>
    </source>
</reference>
<gene>
    <name evidence="2" type="ORF">FCN74_06725</name>
</gene>
<organism evidence="2 3">
    <name type="scientific">Mesohalobacter halotolerans</name>
    <dbReference type="NCBI Taxonomy" id="1883405"/>
    <lineage>
        <taxon>Bacteria</taxon>
        <taxon>Pseudomonadati</taxon>
        <taxon>Bacteroidota</taxon>
        <taxon>Flavobacteriia</taxon>
        <taxon>Flavobacteriales</taxon>
        <taxon>Flavobacteriaceae</taxon>
        <taxon>Mesohalobacter</taxon>
    </lineage>
</organism>
<dbReference type="PROSITE" id="PS51257">
    <property type="entry name" value="PROKAR_LIPOPROTEIN"/>
    <property type="match status" value="1"/>
</dbReference>
<proteinExistence type="predicted"/>
<accession>A0A4U5TR61</accession>
<feature type="signal peptide" evidence="1">
    <location>
        <begin position="1"/>
        <end position="24"/>
    </location>
</feature>
<dbReference type="OrthoDB" id="713689at2"/>
<keyword evidence="3" id="KW-1185">Reference proteome</keyword>
<evidence type="ECO:0000256" key="1">
    <source>
        <dbReference type="SAM" id="SignalP"/>
    </source>
</evidence>
<evidence type="ECO:0000313" key="3">
    <source>
        <dbReference type="Proteomes" id="UP000306552"/>
    </source>
</evidence>
<dbReference type="Proteomes" id="UP000306552">
    <property type="component" value="Unassembled WGS sequence"/>
</dbReference>
<evidence type="ECO:0000313" key="2">
    <source>
        <dbReference type="EMBL" id="TKS56719.1"/>
    </source>
</evidence>
<dbReference type="RefSeq" id="WP_138931821.1">
    <property type="nucleotide sequence ID" value="NZ_SWMU01000002.1"/>
</dbReference>
<dbReference type="EMBL" id="SWMU01000002">
    <property type="protein sequence ID" value="TKS56719.1"/>
    <property type="molecule type" value="Genomic_DNA"/>
</dbReference>